<dbReference type="Proteomes" id="UP001165269">
    <property type="component" value="Unassembled WGS sequence"/>
</dbReference>
<dbReference type="RefSeq" id="WP_242776096.1">
    <property type="nucleotide sequence ID" value="NZ_JALDAY010000017.1"/>
</dbReference>
<organism evidence="10 11">
    <name type="scientific">Streptomyces cylindrosporus</name>
    <dbReference type="NCBI Taxonomy" id="2927583"/>
    <lineage>
        <taxon>Bacteria</taxon>
        <taxon>Bacillati</taxon>
        <taxon>Actinomycetota</taxon>
        <taxon>Actinomycetes</taxon>
        <taxon>Kitasatosporales</taxon>
        <taxon>Streptomycetaceae</taxon>
        <taxon>Streptomyces</taxon>
    </lineage>
</organism>
<dbReference type="InterPro" id="IPR020846">
    <property type="entry name" value="MFS_dom"/>
</dbReference>
<keyword evidence="6 8" id="KW-0472">Membrane</keyword>
<gene>
    <name evidence="10" type="ORF">MQP27_43550</name>
</gene>
<feature type="transmembrane region" description="Helical" evidence="8">
    <location>
        <begin position="42"/>
        <end position="65"/>
    </location>
</feature>
<dbReference type="SUPFAM" id="SSF103473">
    <property type="entry name" value="MFS general substrate transporter"/>
    <property type="match status" value="1"/>
</dbReference>
<evidence type="ECO:0000313" key="11">
    <source>
        <dbReference type="Proteomes" id="UP001165269"/>
    </source>
</evidence>
<dbReference type="Pfam" id="PF07690">
    <property type="entry name" value="MFS_1"/>
    <property type="match status" value="1"/>
</dbReference>
<evidence type="ECO:0000259" key="9">
    <source>
        <dbReference type="PROSITE" id="PS50850"/>
    </source>
</evidence>
<dbReference type="PROSITE" id="PS50850">
    <property type="entry name" value="MFS"/>
    <property type="match status" value="1"/>
</dbReference>
<keyword evidence="2" id="KW-0813">Transport</keyword>
<evidence type="ECO:0000256" key="4">
    <source>
        <dbReference type="ARBA" id="ARBA00022692"/>
    </source>
</evidence>
<keyword evidence="7" id="KW-0046">Antibiotic resistance</keyword>
<feature type="transmembrane region" description="Helical" evidence="8">
    <location>
        <begin position="393"/>
        <end position="416"/>
    </location>
</feature>
<feature type="transmembrane region" description="Helical" evidence="8">
    <location>
        <begin position="253"/>
        <end position="276"/>
    </location>
</feature>
<feature type="transmembrane region" description="Helical" evidence="8">
    <location>
        <begin position="368"/>
        <end position="387"/>
    </location>
</feature>
<dbReference type="EMBL" id="JALDAY010000017">
    <property type="protein sequence ID" value="MCI3277963.1"/>
    <property type="molecule type" value="Genomic_DNA"/>
</dbReference>
<evidence type="ECO:0000256" key="8">
    <source>
        <dbReference type="SAM" id="Phobius"/>
    </source>
</evidence>
<evidence type="ECO:0000256" key="7">
    <source>
        <dbReference type="ARBA" id="ARBA00023251"/>
    </source>
</evidence>
<dbReference type="InterPro" id="IPR011701">
    <property type="entry name" value="MFS"/>
</dbReference>
<evidence type="ECO:0000256" key="6">
    <source>
        <dbReference type="ARBA" id="ARBA00023136"/>
    </source>
</evidence>
<feature type="transmembrane region" description="Helical" evidence="8">
    <location>
        <begin position="107"/>
        <end position="124"/>
    </location>
</feature>
<dbReference type="PANTHER" id="PTHR42718">
    <property type="entry name" value="MAJOR FACILITATOR SUPERFAMILY MULTIDRUG TRANSPORTER MFSC"/>
    <property type="match status" value="1"/>
</dbReference>
<evidence type="ECO:0000313" key="10">
    <source>
        <dbReference type="EMBL" id="MCI3277963.1"/>
    </source>
</evidence>
<comment type="caution">
    <text evidence="10">The sequence shown here is derived from an EMBL/GenBank/DDBJ whole genome shotgun (WGS) entry which is preliminary data.</text>
</comment>
<feature type="transmembrane region" description="Helical" evidence="8">
    <location>
        <begin position="228"/>
        <end position="247"/>
    </location>
</feature>
<evidence type="ECO:0000256" key="3">
    <source>
        <dbReference type="ARBA" id="ARBA00022475"/>
    </source>
</evidence>
<feature type="domain" description="Major facilitator superfamily (MFS) profile" evidence="9">
    <location>
        <begin position="41"/>
        <end position="492"/>
    </location>
</feature>
<keyword evidence="11" id="KW-1185">Reference proteome</keyword>
<evidence type="ECO:0000256" key="5">
    <source>
        <dbReference type="ARBA" id="ARBA00022989"/>
    </source>
</evidence>
<feature type="transmembrane region" description="Helical" evidence="8">
    <location>
        <begin position="437"/>
        <end position="460"/>
    </location>
</feature>
<feature type="transmembrane region" description="Helical" evidence="8">
    <location>
        <begin position="196"/>
        <end position="216"/>
    </location>
</feature>
<keyword evidence="5 8" id="KW-1133">Transmembrane helix</keyword>
<feature type="transmembrane region" description="Helical" evidence="8">
    <location>
        <begin position="77"/>
        <end position="95"/>
    </location>
</feature>
<keyword evidence="4 8" id="KW-0812">Transmembrane</keyword>
<feature type="transmembrane region" description="Helical" evidence="8">
    <location>
        <begin position="167"/>
        <end position="190"/>
    </location>
</feature>
<feature type="transmembrane region" description="Helical" evidence="8">
    <location>
        <begin position="333"/>
        <end position="356"/>
    </location>
</feature>
<protein>
    <submittedName>
        <fullName evidence="10">MFS transporter</fullName>
    </submittedName>
</protein>
<dbReference type="InterPro" id="IPR036259">
    <property type="entry name" value="MFS_trans_sf"/>
</dbReference>
<dbReference type="Gene3D" id="1.20.1250.20">
    <property type="entry name" value="MFS general substrate transporter like domains"/>
    <property type="match status" value="2"/>
</dbReference>
<name>A0ABS9YL13_9ACTN</name>
<comment type="subcellular location">
    <subcellularLocation>
        <location evidence="1">Cell membrane</location>
        <topology evidence="1">Multi-pass membrane protein</topology>
    </subcellularLocation>
</comment>
<dbReference type="PANTHER" id="PTHR42718:SF46">
    <property type="entry name" value="BLR6921 PROTEIN"/>
    <property type="match status" value="1"/>
</dbReference>
<feature type="transmembrane region" description="Helical" evidence="8">
    <location>
        <begin position="296"/>
        <end position="321"/>
    </location>
</feature>
<reference evidence="10" key="1">
    <citation type="submission" date="2022-03" db="EMBL/GenBank/DDBJ databases">
        <title>Streptomyces 7R015 and 7R016 isolated from Barleria lupulina in Thailand.</title>
        <authorList>
            <person name="Kanchanasin P."/>
            <person name="Phongsopitanun W."/>
            <person name="Tanasupawat S."/>
        </authorList>
    </citation>
    <scope>NUCLEOTIDE SEQUENCE</scope>
    <source>
        <strain evidence="10">7R015</strain>
    </source>
</reference>
<sequence length="496" mass="49145">MWILVAVGGLVLSARRSLRRSGTVRAPREAAGHRQAGGQPAVAVLLLAAFGVAACQTIVLAALPVLARDFEVTTPSATWLLTAFMLASAVATPIAGRLGDQYGHRTVLAAGLGCLAAGSALAAVGADAGWFAGALAGRAVQGLSGGVFPAAFGLARATVPPERLGRVVAGLSAMFGVGGAVGMVAAGPVVGVAAPAWLFLGCLAVALLALAGTARLPAPGARGDRARIDVPGALLLTAAVAGLLLTISQGRLWGWSSAAILLTASVTLVSAVAFVVTETRTREPLVDLRVLAGRRLAPVSIATLVVSVGMFAAVTLLPALAQTPSAAGYGFGYSAARTALLIAPIAAFMVLAAPLAARLTSTVGARRVFQSGAALGSVSLLALALAHDHPWQLASAGAVLGIAYGLAFASVGNLVVGAVDAGRTGVATGMNTILRTIGGALGAQIAAAIVAGATPAHAAVPSESGYRAAFLVAAVIVFLALPAVAELPRRAEPTRT</sequence>
<feature type="transmembrane region" description="Helical" evidence="8">
    <location>
        <begin position="130"/>
        <end position="155"/>
    </location>
</feature>
<evidence type="ECO:0000256" key="1">
    <source>
        <dbReference type="ARBA" id="ARBA00004651"/>
    </source>
</evidence>
<keyword evidence="3" id="KW-1003">Cell membrane</keyword>
<proteinExistence type="predicted"/>
<evidence type="ECO:0000256" key="2">
    <source>
        <dbReference type="ARBA" id="ARBA00022448"/>
    </source>
</evidence>
<feature type="transmembrane region" description="Helical" evidence="8">
    <location>
        <begin position="466"/>
        <end position="485"/>
    </location>
</feature>
<accession>A0ABS9YL13</accession>